<dbReference type="RefSeq" id="WP_221303851.1">
    <property type="nucleotide sequence ID" value="NZ_JACHBW010000021.1"/>
</dbReference>
<dbReference type="GO" id="GO:0008925">
    <property type="term" value="F:maltose O-acetyltransferase activity"/>
    <property type="evidence" value="ECO:0007669"/>
    <property type="project" value="UniProtKB-EC"/>
</dbReference>
<dbReference type="PROSITE" id="PS00101">
    <property type="entry name" value="HEXAPEP_TRANSFERASES"/>
    <property type="match status" value="1"/>
</dbReference>
<evidence type="ECO:0000256" key="3">
    <source>
        <dbReference type="ARBA" id="ARBA00022737"/>
    </source>
</evidence>
<dbReference type="PANTHER" id="PTHR23416:SF23">
    <property type="entry name" value="ACETYLTRANSFERASE C18B11.09C-RELATED"/>
    <property type="match status" value="1"/>
</dbReference>
<dbReference type="Pfam" id="PF00132">
    <property type="entry name" value="Hexapep"/>
    <property type="match status" value="1"/>
</dbReference>
<keyword evidence="3" id="KW-0677">Repeat</keyword>
<accession>A0A7W9U2R8</accession>
<dbReference type="AlphaFoldDB" id="A0A7W9U2R8"/>
<reference evidence="5 6" key="1">
    <citation type="submission" date="2020-08" db="EMBL/GenBank/DDBJ databases">
        <title>Above-ground endophytic microbial communities from plants in different locations in the United States.</title>
        <authorList>
            <person name="Frank C."/>
        </authorList>
    </citation>
    <scope>NUCLEOTIDE SEQUENCE [LARGE SCALE GENOMIC DNA]</scope>
    <source>
        <strain evidence="5 6">WP4_2_2</strain>
    </source>
</reference>
<dbReference type="PANTHER" id="PTHR23416">
    <property type="entry name" value="SIALIC ACID SYNTHASE-RELATED"/>
    <property type="match status" value="1"/>
</dbReference>
<evidence type="ECO:0000313" key="5">
    <source>
        <dbReference type="EMBL" id="MBB6105976.1"/>
    </source>
</evidence>
<dbReference type="EMBL" id="JACHBW010000021">
    <property type="protein sequence ID" value="MBB6105976.1"/>
    <property type="molecule type" value="Genomic_DNA"/>
</dbReference>
<protein>
    <submittedName>
        <fullName evidence="5">Maltose O-acetyltransferase</fullName>
        <ecNumber evidence="5">2.3.1.79</ecNumber>
    </submittedName>
</protein>
<dbReference type="SUPFAM" id="SSF51161">
    <property type="entry name" value="Trimeric LpxA-like enzymes"/>
    <property type="match status" value="1"/>
</dbReference>
<keyword evidence="4 5" id="KW-0012">Acyltransferase</keyword>
<proteinExistence type="inferred from homology"/>
<name>A0A7W9U2R8_9BURK</name>
<organism evidence="5 6">
    <name type="scientific">Paraburkholderia bannensis</name>
    <dbReference type="NCBI Taxonomy" id="765414"/>
    <lineage>
        <taxon>Bacteria</taxon>
        <taxon>Pseudomonadati</taxon>
        <taxon>Pseudomonadota</taxon>
        <taxon>Betaproteobacteria</taxon>
        <taxon>Burkholderiales</taxon>
        <taxon>Burkholderiaceae</taxon>
        <taxon>Paraburkholderia</taxon>
    </lineage>
</organism>
<keyword evidence="2 5" id="KW-0808">Transferase</keyword>
<keyword evidence="6" id="KW-1185">Reference proteome</keyword>
<dbReference type="Gene3D" id="2.160.10.10">
    <property type="entry name" value="Hexapeptide repeat proteins"/>
    <property type="match status" value="1"/>
</dbReference>
<evidence type="ECO:0000256" key="4">
    <source>
        <dbReference type="ARBA" id="ARBA00023315"/>
    </source>
</evidence>
<comment type="caution">
    <text evidence="5">The sequence shown here is derived from an EMBL/GenBank/DDBJ whole genome shotgun (WGS) entry which is preliminary data.</text>
</comment>
<evidence type="ECO:0000313" key="6">
    <source>
        <dbReference type="Proteomes" id="UP000571554"/>
    </source>
</evidence>
<dbReference type="EC" id="2.3.1.79" evidence="5"/>
<dbReference type="Proteomes" id="UP000571554">
    <property type="component" value="Unassembled WGS sequence"/>
</dbReference>
<dbReference type="InterPro" id="IPR051159">
    <property type="entry name" value="Hexapeptide_acetyltransf"/>
</dbReference>
<dbReference type="InterPro" id="IPR001451">
    <property type="entry name" value="Hexapep"/>
</dbReference>
<comment type="similarity">
    <text evidence="1">Belongs to the transferase hexapeptide repeat family.</text>
</comment>
<dbReference type="InterPro" id="IPR011004">
    <property type="entry name" value="Trimer_LpxA-like_sf"/>
</dbReference>
<gene>
    <name evidence="5" type="ORF">F4827_005846</name>
</gene>
<evidence type="ECO:0000256" key="1">
    <source>
        <dbReference type="ARBA" id="ARBA00007274"/>
    </source>
</evidence>
<evidence type="ECO:0000256" key="2">
    <source>
        <dbReference type="ARBA" id="ARBA00022679"/>
    </source>
</evidence>
<dbReference type="InterPro" id="IPR018357">
    <property type="entry name" value="Hexapep_transf_CS"/>
</dbReference>
<sequence>MKTVIGELLVYLNNALASRLPWQCVRRIWYRNVMGFSVAPSSAILMGVTFDARRGFAMGANSVVNEEARMDTRGGIVLGCNVSISSRATILTASRDPNSAGSAGYEGGVVIGDYARIGLDALIMPGVMIGEGAVVAAGAVVTASVEPYAIVAGVPARAIGRRDDQLEDSTRHRQPFK</sequence>
<dbReference type="GO" id="GO:0005829">
    <property type="term" value="C:cytosol"/>
    <property type="evidence" value="ECO:0007669"/>
    <property type="project" value="TreeGrafter"/>
</dbReference>